<sequence length="84" mass="9486">MWTRWLSFYGTNSASRSQIRVSNGALASVGWSKKVARQRAKEQNADLRDFYIHNLSDFSRTIWSTWMSLGVISESGSEGLAGLR</sequence>
<dbReference type="STRING" id="40296.A0A0A2L507"/>
<evidence type="ECO:0000313" key="2">
    <source>
        <dbReference type="Proteomes" id="UP000030104"/>
    </source>
</evidence>
<comment type="caution">
    <text evidence="1">The sequence shown here is derived from an EMBL/GenBank/DDBJ whole genome shotgun (WGS) entry which is preliminary data.</text>
</comment>
<proteinExistence type="predicted"/>
<dbReference type="OrthoDB" id="4368392at2759"/>
<evidence type="ECO:0000313" key="1">
    <source>
        <dbReference type="EMBL" id="KGO75162.1"/>
    </source>
</evidence>
<organism evidence="1 2">
    <name type="scientific">Penicillium italicum</name>
    <name type="common">Blue mold</name>
    <dbReference type="NCBI Taxonomy" id="40296"/>
    <lineage>
        <taxon>Eukaryota</taxon>
        <taxon>Fungi</taxon>
        <taxon>Dikarya</taxon>
        <taxon>Ascomycota</taxon>
        <taxon>Pezizomycotina</taxon>
        <taxon>Eurotiomycetes</taxon>
        <taxon>Eurotiomycetidae</taxon>
        <taxon>Eurotiales</taxon>
        <taxon>Aspergillaceae</taxon>
        <taxon>Penicillium</taxon>
    </lineage>
</organism>
<dbReference type="PhylomeDB" id="A0A0A2L507"/>
<name>A0A0A2L507_PENIT</name>
<keyword evidence="2" id="KW-1185">Reference proteome</keyword>
<dbReference type="HOGENOM" id="CLU_2528186_0_0_1"/>
<protein>
    <submittedName>
        <fullName evidence="1">Uncharacterized protein</fullName>
    </submittedName>
</protein>
<dbReference type="EMBL" id="JQGA01000513">
    <property type="protein sequence ID" value="KGO75162.1"/>
    <property type="molecule type" value="Genomic_DNA"/>
</dbReference>
<dbReference type="Proteomes" id="UP000030104">
    <property type="component" value="Unassembled WGS sequence"/>
</dbReference>
<reference evidence="1 2" key="1">
    <citation type="journal article" date="2015" name="Mol. Plant Microbe Interact.">
        <title>Genome, transcriptome, and functional analyses of Penicillium expansum provide new insights into secondary metabolism and pathogenicity.</title>
        <authorList>
            <person name="Ballester A.R."/>
            <person name="Marcet-Houben M."/>
            <person name="Levin E."/>
            <person name="Sela N."/>
            <person name="Selma-Lazaro C."/>
            <person name="Carmona L."/>
            <person name="Wisniewski M."/>
            <person name="Droby S."/>
            <person name="Gonzalez-Candelas L."/>
            <person name="Gabaldon T."/>
        </authorList>
    </citation>
    <scope>NUCLEOTIDE SEQUENCE [LARGE SCALE GENOMIC DNA]</scope>
    <source>
        <strain evidence="1 2">PHI-1</strain>
    </source>
</reference>
<accession>A0A0A2L507</accession>
<gene>
    <name evidence="1" type="ORF">PITC_057830</name>
</gene>
<dbReference type="AlphaFoldDB" id="A0A0A2L507"/>